<dbReference type="PROSITE" id="PS50263">
    <property type="entry name" value="CN_HYDROLASE"/>
    <property type="match status" value="1"/>
</dbReference>
<dbReference type="RefSeq" id="WP_101311398.1">
    <property type="nucleotide sequence ID" value="NZ_MVDE01000042.1"/>
</dbReference>
<evidence type="ECO:0000313" key="4">
    <source>
        <dbReference type="Proteomes" id="UP000233618"/>
    </source>
</evidence>
<dbReference type="PANTHER" id="PTHR43674:SF2">
    <property type="entry name" value="BETA-UREIDOPROPIONASE"/>
    <property type="match status" value="1"/>
</dbReference>
<dbReference type="Pfam" id="PF00795">
    <property type="entry name" value="CN_hydrolase"/>
    <property type="match status" value="1"/>
</dbReference>
<reference evidence="3 4" key="1">
    <citation type="journal article" date="2017" name="Front. Microbiol.">
        <title>Labilibaculum manganireducens gen. nov., sp. nov. and Labilibaculum filiforme sp. nov., Novel Bacteroidetes Isolated from Subsurface Sediments of the Baltic Sea.</title>
        <authorList>
            <person name="Vandieken V."/>
            <person name="Marshall I.P."/>
            <person name="Niemann H."/>
            <person name="Engelen B."/>
            <person name="Cypionka H."/>
        </authorList>
    </citation>
    <scope>NUCLEOTIDE SEQUENCE [LARGE SCALE GENOMIC DNA]</scope>
    <source>
        <strain evidence="3 4">59.10-2M</strain>
    </source>
</reference>
<gene>
    <name evidence="3" type="ORF">BZG01_18820</name>
</gene>
<proteinExistence type="predicted"/>
<evidence type="ECO:0000259" key="2">
    <source>
        <dbReference type="PROSITE" id="PS50263"/>
    </source>
</evidence>
<dbReference type="InterPro" id="IPR036526">
    <property type="entry name" value="C-N_Hydrolase_sf"/>
</dbReference>
<dbReference type="InterPro" id="IPR050345">
    <property type="entry name" value="Aliph_Amidase/BUP"/>
</dbReference>
<keyword evidence="4" id="KW-1185">Reference proteome</keyword>
<dbReference type="PANTHER" id="PTHR43674">
    <property type="entry name" value="NITRILASE C965.09-RELATED"/>
    <property type="match status" value="1"/>
</dbReference>
<dbReference type="SUPFAM" id="SSF56317">
    <property type="entry name" value="Carbon-nitrogen hydrolase"/>
    <property type="match status" value="1"/>
</dbReference>
<keyword evidence="1" id="KW-0378">Hydrolase</keyword>
<accession>A0A2N3HUD6</accession>
<dbReference type="Proteomes" id="UP000233618">
    <property type="component" value="Unassembled WGS sequence"/>
</dbReference>
<dbReference type="InterPro" id="IPR003010">
    <property type="entry name" value="C-N_Hydrolase"/>
</dbReference>
<dbReference type="EMBL" id="MVDE01000042">
    <property type="protein sequence ID" value="PKQ61663.1"/>
    <property type="molecule type" value="Genomic_DNA"/>
</dbReference>
<dbReference type="GO" id="GO:0016811">
    <property type="term" value="F:hydrolase activity, acting on carbon-nitrogen (but not peptide) bonds, in linear amides"/>
    <property type="evidence" value="ECO:0007669"/>
    <property type="project" value="TreeGrafter"/>
</dbReference>
<evidence type="ECO:0000256" key="1">
    <source>
        <dbReference type="ARBA" id="ARBA00022801"/>
    </source>
</evidence>
<organism evidence="3 4">
    <name type="scientific">Labilibaculum manganireducens</name>
    <dbReference type="NCBI Taxonomy" id="1940525"/>
    <lineage>
        <taxon>Bacteria</taxon>
        <taxon>Pseudomonadati</taxon>
        <taxon>Bacteroidota</taxon>
        <taxon>Bacteroidia</taxon>
        <taxon>Marinilabiliales</taxon>
        <taxon>Marinifilaceae</taxon>
        <taxon>Labilibaculum</taxon>
    </lineage>
</organism>
<evidence type="ECO:0000313" key="3">
    <source>
        <dbReference type="EMBL" id="PKQ61663.1"/>
    </source>
</evidence>
<name>A0A2N3HUD6_9BACT</name>
<feature type="domain" description="CN hydrolase" evidence="2">
    <location>
        <begin position="1"/>
        <end position="233"/>
    </location>
</feature>
<sequence length="257" mass="29036">MKIALIQFAPVFGDLQSTIESLKVLFFRAKEADLVVLPELANSGYNFDSKEEAFELSETVKDSVFLDFIQESCLQYNFTVATGFSEKDGDQLYNSAVLMNATGLVGTYRKLHLFMNEKNIFEKGNLGLPVFIVDDVKIGILVCFDWMFPEVWRKLALQGVDLILHPSNLVLPYAQSVIPSYALVNRIFIATANRIGTEKELSFTGQSVIVNPKGEVIAKADKLEQILFVDIDPELARDKMITKNNDVFKDRRTDIYE</sequence>
<protein>
    <recommendedName>
        <fullName evidence="2">CN hydrolase domain-containing protein</fullName>
    </recommendedName>
</protein>
<dbReference type="AlphaFoldDB" id="A0A2N3HUD6"/>
<dbReference type="Gene3D" id="3.60.110.10">
    <property type="entry name" value="Carbon-nitrogen hydrolase"/>
    <property type="match status" value="1"/>
</dbReference>
<comment type="caution">
    <text evidence="3">The sequence shown here is derived from an EMBL/GenBank/DDBJ whole genome shotgun (WGS) entry which is preliminary data.</text>
</comment>